<sequence length="503" mass="56707">MPAAADTASILSGTSTIPSRSYARSAIFTIDTFSNADFIVKDFVESLSDAAIPASRRSGPAPTNAASAQAFDPKPLIRTFEQALSRLKTLSEDLESRENELSGSVRRAEAQHNQNIRSREQELEKAVDSFRQLERSLDGDGESGGNAAVRIGERLEELDRQRQRAQDAKFILQCWIEVSERGDLSSLEDVRRLGGGEGKVRCAHIARQLLKICQRMDSRDSRHAGMGNNYTNGHSDMDGDGSKGIRNGTSRNHQPKDIIEKFLESLEKDLLKQFDDFYRKQNLDGMRECAIALRDFGEGASVMGLFVNQHQFFIDRSQLVTEELAGDQETWDRLADPDTEPPGVETSLQNLIDEVRLVVQEESFIIKRAFPFHEEVLARFLQRVFQQSIQQRLEMVLDKASEVSNLAFLRSLQASRSYISTLVEDLKAHGLTEHPEPASAQTAAVLDQQLDDLFVPYFVGSSYIEREKRNLEELYSSLLFKFTTYHVSTRSLRRLKTVAYVCK</sequence>
<evidence type="ECO:0000313" key="2">
    <source>
        <dbReference type="Proteomes" id="UP001320706"/>
    </source>
</evidence>
<dbReference type="EMBL" id="JAMKPW020000011">
    <property type="protein sequence ID" value="KAK8213282.1"/>
    <property type="molecule type" value="Genomic_DNA"/>
</dbReference>
<dbReference type="Proteomes" id="UP001320706">
    <property type="component" value="Unassembled WGS sequence"/>
</dbReference>
<organism evidence="1 2">
    <name type="scientific">Zalaria obscura</name>
    <dbReference type="NCBI Taxonomy" id="2024903"/>
    <lineage>
        <taxon>Eukaryota</taxon>
        <taxon>Fungi</taxon>
        <taxon>Dikarya</taxon>
        <taxon>Ascomycota</taxon>
        <taxon>Pezizomycotina</taxon>
        <taxon>Dothideomycetes</taxon>
        <taxon>Dothideomycetidae</taxon>
        <taxon>Dothideales</taxon>
        <taxon>Zalariaceae</taxon>
        <taxon>Zalaria</taxon>
    </lineage>
</organism>
<accession>A0ACC3SKP9</accession>
<comment type="caution">
    <text evidence="1">The sequence shown here is derived from an EMBL/GenBank/DDBJ whole genome shotgun (WGS) entry which is preliminary data.</text>
</comment>
<protein>
    <submittedName>
        <fullName evidence="1">Exocyst complex component 5</fullName>
    </submittedName>
</protein>
<reference evidence="1" key="1">
    <citation type="submission" date="2024-02" db="EMBL/GenBank/DDBJ databases">
        <title>Metagenome Assembled Genome of Zalaria obscura JY119.</title>
        <authorList>
            <person name="Vighnesh L."/>
            <person name="Jagadeeshwari U."/>
            <person name="Venkata Ramana C."/>
            <person name="Sasikala C."/>
        </authorList>
    </citation>
    <scope>NUCLEOTIDE SEQUENCE</scope>
    <source>
        <strain evidence="1">JY119</strain>
    </source>
</reference>
<proteinExistence type="predicted"/>
<keyword evidence="2" id="KW-1185">Reference proteome</keyword>
<evidence type="ECO:0000313" key="1">
    <source>
        <dbReference type="EMBL" id="KAK8213282.1"/>
    </source>
</evidence>
<gene>
    <name evidence="1" type="primary">SEC10_1</name>
    <name evidence="1" type="ORF">M8818_002581</name>
</gene>
<name>A0ACC3SKP9_9PEZI</name>